<proteinExistence type="predicted"/>
<dbReference type="InterPro" id="IPR002528">
    <property type="entry name" value="MATE_fam"/>
</dbReference>
<evidence type="ECO:0000256" key="7">
    <source>
        <dbReference type="SAM" id="Phobius"/>
    </source>
</evidence>
<evidence type="ECO:0000256" key="1">
    <source>
        <dbReference type="ARBA" id="ARBA00004429"/>
    </source>
</evidence>
<dbReference type="Proteomes" id="UP000663923">
    <property type="component" value="Chromosome"/>
</dbReference>
<protein>
    <submittedName>
        <fullName evidence="8">MATE family efflux transporter</fullName>
    </submittedName>
</protein>
<feature type="transmembrane region" description="Helical" evidence="7">
    <location>
        <begin position="339"/>
        <end position="361"/>
    </location>
</feature>
<dbReference type="PIRSF" id="PIRSF006603">
    <property type="entry name" value="DinF"/>
    <property type="match status" value="1"/>
</dbReference>
<feature type="transmembrane region" description="Helical" evidence="7">
    <location>
        <begin position="420"/>
        <end position="438"/>
    </location>
</feature>
<accession>A0ABX7TA59</accession>
<dbReference type="RefSeq" id="WP_207989549.1">
    <property type="nucleotide sequence ID" value="NZ_CP071794.1"/>
</dbReference>
<feature type="transmembrane region" description="Helical" evidence="7">
    <location>
        <begin position="266"/>
        <end position="288"/>
    </location>
</feature>
<keyword evidence="4 7" id="KW-0812">Transmembrane</keyword>
<evidence type="ECO:0000256" key="6">
    <source>
        <dbReference type="ARBA" id="ARBA00023136"/>
    </source>
</evidence>
<name>A0ABX7TA59_9SPHN</name>
<feature type="transmembrane region" description="Helical" evidence="7">
    <location>
        <begin position="78"/>
        <end position="102"/>
    </location>
</feature>
<keyword evidence="5 7" id="KW-1133">Transmembrane helix</keyword>
<keyword evidence="6 7" id="KW-0472">Membrane</keyword>
<gene>
    <name evidence="8" type="ORF">J4G78_06770</name>
</gene>
<evidence type="ECO:0000256" key="5">
    <source>
        <dbReference type="ARBA" id="ARBA00022989"/>
    </source>
</evidence>
<keyword evidence="2" id="KW-0813">Transport</keyword>
<dbReference type="Pfam" id="PF01554">
    <property type="entry name" value="MatE"/>
    <property type="match status" value="2"/>
</dbReference>
<feature type="transmembrane region" description="Helical" evidence="7">
    <location>
        <begin position="381"/>
        <end position="400"/>
    </location>
</feature>
<feature type="transmembrane region" description="Helical" evidence="7">
    <location>
        <begin position="444"/>
        <end position="466"/>
    </location>
</feature>
<evidence type="ECO:0000256" key="4">
    <source>
        <dbReference type="ARBA" id="ARBA00022692"/>
    </source>
</evidence>
<dbReference type="EMBL" id="CP071794">
    <property type="protein sequence ID" value="QTD57237.1"/>
    <property type="molecule type" value="Genomic_DNA"/>
</dbReference>
<evidence type="ECO:0000256" key="2">
    <source>
        <dbReference type="ARBA" id="ARBA00022448"/>
    </source>
</evidence>
<dbReference type="NCBIfam" id="TIGR00797">
    <property type="entry name" value="matE"/>
    <property type="match status" value="1"/>
</dbReference>
<feature type="transmembrane region" description="Helical" evidence="7">
    <location>
        <begin position="123"/>
        <end position="146"/>
    </location>
</feature>
<feature type="transmembrane region" description="Helical" evidence="7">
    <location>
        <begin position="308"/>
        <end position="327"/>
    </location>
</feature>
<feature type="transmembrane region" description="Helical" evidence="7">
    <location>
        <begin position="199"/>
        <end position="219"/>
    </location>
</feature>
<evidence type="ECO:0000313" key="9">
    <source>
        <dbReference type="Proteomes" id="UP000663923"/>
    </source>
</evidence>
<feature type="transmembrane region" description="Helical" evidence="7">
    <location>
        <begin position="166"/>
        <end position="187"/>
    </location>
</feature>
<dbReference type="InterPro" id="IPR048279">
    <property type="entry name" value="MdtK-like"/>
</dbReference>
<dbReference type="PANTHER" id="PTHR43549">
    <property type="entry name" value="MULTIDRUG RESISTANCE PROTEIN YPNP-RELATED"/>
    <property type="match status" value="1"/>
</dbReference>
<keyword evidence="9" id="KW-1185">Reference proteome</keyword>
<reference evidence="8 9" key="1">
    <citation type="submission" date="2021-03" db="EMBL/GenBank/DDBJ databases">
        <title>Complete genome of Parasphingorhabdus_sp.JHSY0214.</title>
        <authorList>
            <person name="Yoo J.H."/>
            <person name="Bae J.W."/>
        </authorList>
    </citation>
    <scope>NUCLEOTIDE SEQUENCE [LARGE SCALE GENOMIC DNA]</scope>
    <source>
        <strain evidence="8 9">JHSY0214</strain>
    </source>
</reference>
<keyword evidence="3" id="KW-1003">Cell membrane</keyword>
<evidence type="ECO:0000313" key="8">
    <source>
        <dbReference type="EMBL" id="QTD57237.1"/>
    </source>
</evidence>
<dbReference type="InterPro" id="IPR052031">
    <property type="entry name" value="Membrane_Transporter-Flippase"/>
</dbReference>
<evidence type="ECO:0000256" key="3">
    <source>
        <dbReference type="ARBA" id="ARBA00022475"/>
    </source>
</evidence>
<feature type="transmembrane region" description="Helical" evidence="7">
    <location>
        <begin position="46"/>
        <end position="72"/>
    </location>
</feature>
<organism evidence="8 9">
    <name type="scientific">Parasphingorhabdus cellanae</name>
    <dbReference type="NCBI Taxonomy" id="2806553"/>
    <lineage>
        <taxon>Bacteria</taxon>
        <taxon>Pseudomonadati</taxon>
        <taxon>Pseudomonadota</taxon>
        <taxon>Alphaproteobacteria</taxon>
        <taxon>Sphingomonadales</taxon>
        <taxon>Sphingomonadaceae</taxon>
        <taxon>Parasphingorhabdus</taxon>
    </lineage>
</organism>
<sequence length="476" mass="51186">MTGWQNAIGQIFDRFLPFSVNIFIFQDHIIASQPAIFLTGSPMRHITVMTLTASIGLLTMFIVDFVDLLYIAQLGDSALTAAMGFAATILFFGTAFNIGLMIAASALAARKIGQGDTAYARRYLTNILALSMMLIIPLAIIFFIFAPQILDLAGATGTAKDAAIGYIRIVAPFMPFSVTAMVCSGFLRAHGAARRAMNVTLSMGIANAILDPIFIFGFGLGVNGAAMATACAAIVSSILAVVPIIRHYGGFQRISSVLFKEDLKPVMAILLPAIMTNVATPVGGFISYRFIASYPDEIIAGFAVMGRVVPVAFCLLFSLSGAVGPIIGQNFGALQFDRIRLTIQQAMGFALGYTLLVWPLLFLLQGPISDVFNLQGEGRDVFWLFAVYLTPLFFFNGILFISNAACNNLERPTWSMVMNWLRNTLGIYPFLLVGGALYGLPGIVIGPAIGGVLFGIIGYGITRYLVNVQEANHISS</sequence>
<feature type="transmembrane region" description="Helical" evidence="7">
    <location>
        <begin position="225"/>
        <end position="245"/>
    </location>
</feature>
<comment type="subcellular location">
    <subcellularLocation>
        <location evidence="1">Cell inner membrane</location>
        <topology evidence="1">Multi-pass membrane protein</topology>
    </subcellularLocation>
</comment>
<dbReference type="PANTHER" id="PTHR43549:SF2">
    <property type="entry name" value="MULTIDRUG RESISTANCE PROTEIN NORM-RELATED"/>
    <property type="match status" value="1"/>
</dbReference>